<organism evidence="2 3">
    <name type="scientific">Agromyces humatus</name>
    <dbReference type="NCBI Taxonomy" id="279573"/>
    <lineage>
        <taxon>Bacteria</taxon>
        <taxon>Bacillati</taxon>
        <taxon>Actinomycetota</taxon>
        <taxon>Actinomycetes</taxon>
        <taxon>Micrococcales</taxon>
        <taxon>Microbacteriaceae</taxon>
        <taxon>Agromyces</taxon>
    </lineage>
</organism>
<proteinExistence type="predicted"/>
<dbReference type="InterPro" id="IPR037523">
    <property type="entry name" value="VOC_core"/>
</dbReference>
<dbReference type="EMBL" id="BAAANH010000005">
    <property type="protein sequence ID" value="GAA1763416.1"/>
    <property type="molecule type" value="Genomic_DNA"/>
</dbReference>
<dbReference type="SUPFAM" id="SSF54593">
    <property type="entry name" value="Glyoxalase/Bleomycin resistance protein/Dihydroxybiphenyl dioxygenase"/>
    <property type="match status" value="1"/>
</dbReference>
<dbReference type="Gene3D" id="3.30.720.120">
    <property type="match status" value="1"/>
</dbReference>
<gene>
    <name evidence="2" type="ORF">GCM10009747_23680</name>
</gene>
<protein>
    <submittedName>
        <fullName evidence="2">Glyoxalase</fullName>
    </submittedName>
</protein>
<evidence type="ECO:0000313" key="2">
    <source>
        <dbReference type="EMBL" id="GAA1763416.1"/>
    </source>
</evidence>
<comment type="caution">
    <text evidence="2">The sequence shown here is derived from an EMBL/GenBank/DDBJ whole genome shotgun (WGS) entry which is preliminary data.</text>
</comment>
<dbReference type="PROSITE" id="PS51819">
    <property type="entry name" value="VOC"/>
    <property type="match status" value="1"/>
</dbReference>
<dbReference type="Pfam" id="PF00903">
    <property type="entry name" value="Glyoxalase"/>
    <property type="match status" value="1"/>
</dbReference>
<evidence type="ECO:0000259" key="1">
    <source>
        <dbReference type="PROSITE" id="PS51819"/>
    </source>
</evidence>
<dbReference type="Proteomes" id="UP001500506">
    <property type="component" value="Unassembled WGS sequence"/>
</dbReference>
<dbReference type="Gene3D" id="3.30.720.110">
    <property type="match status" value="1"/>
</dbReference>
<evidence type="ECO:0000313" key="3">
    <source>
        <dbReference type="Proteomes" id="UP001500506"/>
    </source>
</evidence>
<sequence>MAIIGVTPYLYYEDADAALTWLEEVLGFTDPVRWRDESGRVSEADITAGPAMISISGSKTPAHLDDALLIVNVDDIDAQYARITQATDIHVDAPVDQPYGPRTFTIRDPWGYSWTFWQGHANPPSGT</sequence>
<dbReference type="InterPro" id="IPR029068">
    <property type="entry name" value="Glyas_Bleomycin-R_OHBP_Dase"/>
</dbReference>
<accession>A0ABP4WWI8</accession>
<dbReference type="InterPro" id="IPR004360">
    <property type="entry name" value="Glyas_Fos-R_dOase_dom"/>
</dbReference>
<name>A0ABP4WWI8_9MICO</name>
<keyword evidence="3" id="KW-1185">Reference proteome</keyword>
<feature type="domain" description="VOC" evidence="1">
    <location>
        <begin position="2"/>
        <end position="119"/>
    </location>
</feature>
<reference evidence="3" key="1">
    <citation type="journal article" date="2019" name="Int. J. Syst. Evol. Microbiol.">
        <title>The Global Catalogue of Microorganisms (GCM) 10K type strain sequencing project: providing services to taxonomists for standard genome sequencing and annotation.</title>
        <authorList>
            <consortium name="The Broad Institute Genomics Platform"/>
            <consortium name="The Broad Institute Genome Sequencing Center for Infectious Disease"/>
            <person name="Wu L."/>
            <person name="Ma J."/>
        </authorList>
    </citation>
    <scope>NUCLEOTIDE SEQUENCE [LARGE SCALE GENOMIC DNA]</scope>
    <source>
        <strain evidence="3">JCM 14319</strain>
    </source>
</reference>